<evidence type="ECO:0000313" key="13">
    <source>
        <dbReference type="Proteomes" id="UP000254060"/>
    </source>
</evidence>
<proteinExistence type="inferred from homology"/>
<evidence type="ECO:0000256" key="8">
    <source>
        <dbReference type="HAMAP-Rule" id="MF_01217"/>
    </source>
</evidence>
<dbReference type="InterPro" id="IPR020806">
    <property type="entry name" value="PKS_PP-bd"/>
</dbReference>
<organism evidence="12 13">
    <name type="scientific">Exiguobacterium aurantiacum</name>
    <dbReference type="NCBI Taxonomy" id="33987"/>
    <lineage>
        <taxon>Bacteria</taxon>
        <taxon>Bacillati</taxon>
        <taxon>Bacillota</taxon>
        <taxon>Bacilli</taxon>
        <taxon>Bacillales</taxon>
        <taxon>Bacillales Family XII. Incertae Sedis</taxon>
        <taxon>Exiguobacterium</taxon>
    </lineage>
</organism>
<dbReference type="UniPathway" id="UPA00094"/>
<dbReference type="EMBL" id="UGGP01000001">
    <property type="protein sequence ID" value="STO08497.1"/>
    <property type="molecule type" value="Genomic_DNA"/>
</dbReference>
<dbReference type="PANTHER" id="PTHR20863">
    <property type="entry name" value="ACYL CARRIER PROTEIN"/>
    <property type="match status" value="1"/>
</dbReference>
<dbReference type="OrthoDB" id="9804551at2"/>
<gene>
    <name evidence="12" type="primary">acpA</name>
    <name evidence="8" type="synonym">acpP</name>
    <name evidence="12" type="ORF">NCTC13163_01868</name>
</gene>
<dbReference type="Proteomes" id="UP000254060">
    <property type="component" value="Unassembled WGS sequence"/>
</dbReference>
<evidence type="ECO:0000313" key="12">
    <source>
        <dbReference type="EMBL" id="STO08497.1"/>
    </source>
</evidence>
<dbReference type="InterPro" id="IPR009081">
    <property type="entry name" value="PP-bd_ACP"/>
</dbReference>
<protein>
    <recommendedName>
        <fullName evidence="8 9">Acyl carrier protein</fullName>
        <shortName evidence="8">ACP</shortName>
    </recommendedName>
</protein>
<comment type="similarity">
    <text evidence="8">Belongs to the acyl carrier protein (ACP) family.</text>
</comment>
<evidence type="ECO:0000256" key="7">
    <source>
        <dbReference type="ARBA" id="ARBA00023160"/>
    </source>
</evidence>
<sequence>MTKEQILVDVQAAVAEKLGKDVSEITADKSFKDDLGADSLEVMEMVMDLEDKFDITIEDEDAEKLATVGDVVAYIETKL</sequence>
<dbReference type="GO" id="GO:0005829">
    <property type="term" value="C:cytosol"/>
    <property type="evidence" value="ECO:0007669"/>
    <property type="project" value="TreeGrafter"/>
</dbReference>
<evidence type="ECO:0000256" key="6">
    <source>
        <dbReference type="ARBA" id="ARBA00023098"/>
    </source>
</evidence>
<keyword evidence="7 8" id="KW-0275">Fatty acid biosynthesis</keyword>
<accession>A0A377FUL1</accession>
<dbReference type="SMART" id="SM00823">
    <property type="entry name" value="PKS_PP"/>
    <property type="match status" value="1"/>
</dbReference>
<comment type="PTM">
    <text evidence="8">4'-phosphopantetheine is transferred from CoA to a specific serine of apo-ACP by AcpS. This modification is essential for activity because fatty acids are bound in thioester linkage to the sulfhydryl of the prosthetic group.</text>
</comment>
<evidence type="ECO:0000256" key="4">
    <source>
        <dbReference type="ARBA" id="ARBA00022553"/>
    </source>
</evidence>
<name>A0A377FUL1_9BACL</name>
<keyword evidence="2 8" id="KW-0596">Phosphopantetheine</keyword>
<evidence type="ECO:0000259" key="11">
    <source>
        <dbReference type="PROSITE" id="PS50075"/>
    </source>
</evidence>
<keyword evidence="3 8" id="KW-0444">Lipid biosynthesis</keyword>
<comment type="function">
    <text evidence="1 8 10">Carrier of the growing fatty acid chain in fatty acid biosynthesis.</text>
</comment>
<dbReference type="AlphaFoldDB" id="A0A377FUL1"/>
<dbReference type="PROSITE" id="PS50075">
    <property type="entry name" value="CARRIER"/>
    <property type="match status" value="1"/>
</dbReference>
<keyword evidence="5 8" id="KW-0276">Fatty acid metabolism</keyword>
<dbReference type="STRING" id="1397694.GCA_000702585_02363"/>
<comment type="pathway">
    <text evidence="8 10">Lipid metabolism; fatty acid biosynthesis.</text>
</comment>
<dbReference type="PROSITE" id="PS00012">
    <property type="entry name" value="PHOSPHOPANTETHEINE"/>
    <property type="match status" value="1"/>
</dbReference>
<evidence type="ECO:0000256" key="2">
    <source>
        <dbReference type="ARBA" id="ARBA00022450"/>
    </source>
</evidence>
<comment type="subcellular location">
    <subcellularLocation>
        <location evidence="8">Cytoplasm</location>
    </subcellularLocation>
</comment>
<dbReference type="PANTHER" id="PTHR20863:SF76">
    <property type="entry name" value="CARRIER DOMAIN-CONTAINING PROTEIN"/>
    <property type="match status" value="1"/>
</dbReference>
<dbReference type="NCBIfam" id="NF002150">
    <property type="entry name" value="PRK00982.1-4"/>
    <property type="match status" value="1"/>
</dbReference>
<dbReference type="SUPFAM" id="SSF47336">
    <property type="entry name" value="ACP-like"/>
    <property type="match status" value="1"/>
</dbReference>
<dbReference type="GO" id="GO:0000035">
    <property type="term" value="F:acyl binding"/>
    <property type="evidence" value="ECO:0007669"/>
    <property type="project" value="TreeGrafter"/>
</dbReference>
<dbReference type="Pfam" id="PF00550">
    <property type="entry name" value="PP-binding"/>
    <property type="match status" value="1"/>
</dbReference>
<dbReference type="NCBIfam" id="NF002148">
    <property type="entry name" value="PRK00982.1-2"/>
    <property type="match status" value="1"/>
</dbReference>
<feature type="domain" description="Carrier" evidence="11">
    <location>
        <begin position="4"/>
        <end position="79"/>
    </location>
</feature>
<evidence type="ECO:0000256" key="5">
    <source>
        <dbReference type="ARBA" id="ARBA00022832"/>
    </source>
</evidence>
<dbReference type="HAMAP" id="MF_01217">
    <property type="entry name" value="Acyl_carrier"/>
    <property type="match status" value="1"/>
</dbReference>
<dbReference type="InterPro" id="IPR006162">
    <property type="entry name" value="Ppantetheine_attach_site"/>
</dbReference>
<dbReference type="GO" id="GO:0009245">
    <property type="term" value="P:lipid A biosynthetic process"/>
    <property type="evidence" value="ECO:0007669"/>
    <property type="project" value="TreeGrafter"/>
</dbReference>
<reference evidence="12 13" key="1">
    <citation type="submission" date="2018-06" db="EMBL/GenBank/DDBJ databases">
        <authorList>
            <consortium name="Pathogen Informatics"/>
            <person name="Doyle S."/>
        </authorList>
    </citation>
    <scope>NUCLEOTIDE SEQUENCE [LARGE SCALE GENOMIC DNA]</scope>
    <source>
        <strain evidence="12 13">NCTC13163</strain>
    </source>
</reference>
<dbReference type="InterPro" id="IPR036736">
    <property type="entry name" value="ACP-like_sf"/>
</dbReference>
<dbReference type="RefSeq" id="WP_024370074.1">
    <property type="nucleotide sequence ID" value="NZ_UGGP01000001.1"/>
</dbReference>
<dbReference type="Gene3D" id="1.10.1200.10">
    <property type="entry name" value="ACP-like"/>
    <property type="match status" value="1"/>
</dbReference>
<dbReference type="NCBIfam" id="TIGR00517">
    <property type="entry name" value="acyl_carrier"/>
    <property type="match status" value="1"/>
</dbReference>
<dbReference type="InterPro" id="IPR003231">
    <property type="entry name" value="ACP"/>
</dbReference>
<feature type="modified residue" description="O-(pantetheine 4'-phosphoryl)serine" evidence="8">
    <location>
        <position position="39"/>
    </location>
</feature>
<evidence type="ECO:0000256" key="9">
    <source>
        <dbReference type="NCBIfam" id="TIGR00517"/>
    </source>
</evidence>
<dbReference type="GO" id="GO:0000036">
    <property type="term" value="F:acyl carrier activity"/>
    <property type="evidence" value="ECO:0007669"/>
    <property type="project" value="UniProtKB-UniRule"/>
</dbReference>
<comment type="PTM">
    <text evidence="10">4'-phosphopantetheine is transferred from CoA to a specific serine of apo-ACP by acpS.</text>
</comment>
<keyword evidence="8" id="KW-0963">Cytoplasm</keyword>
<keyword evidence="4 8" id="KW-0597">Phosphoprotein</keyword>
<keyword evidence="6 8" id="KW-0443">Lipid metabolism</keyword>
<evidence type="ECO:0000256" key="3">
    <source>
        <dbReference type="ARBA" id="ARBA00022516"/>
    </source>
</evidence>
<evidence type="ECO:0000256" key="1">
    <source>
        <dbReference type="ARBA" id="ARBA00003180"/>
    </source>
</evidence>
<evidence type="ECO:0000256" key="10">
    <source>
        <dbReference type="RuleBase" id="RU003545"/>
    </source>
</evidence>
<dbReference type="GO" id="GO:0031177">
    <property type="term" value="F:phosphopantetheine binding"/>
    <property type="evidence" value="ECO:0007669"/>
    <property type="project" value="InterPro"/>
</dbReference>
<dbReference type="GO" id="GO:0016020">
    <property type="term" value="C:membrane"/>
    <property type="evidence" value="ECO:0007669"/>
    <property type="project" value="GOC"/>
</dbReference>